<gene>
    <name evidence="2" type="ORF">PT974_09439</name>
</gene>
<dbReference type="Proteomes" id="UP001338125">
    <property type="component" value="Unassembled WGS sequence"/>
</dbReference>
<accession>A0ABR0SHJ1</accession>
<name>A0ABR0SHJ1_9HYPO</name>
<keyword evidence="3" id="KW-1185">Reference proteome</keyword>
<dbReference type="InterPro" id="IPR006076">
    <property type="entry name" value="FAD-dep_OxRdtase"/>
</dbReference>
<feature type="domain" description="FAD dependent oxidoreductase" evidence="1">
    <location>
        <begin position="87"/>
        <end position="326"/>
    </location>
</feature>
<dbReference type="Pfam" id="PF01266">
    <property type="entry name" value="DAO"/>
    <property type="match status" value="2"/>
</dbReference>
<evidence type="ECO:0000259" key="1">
    <source>
        <dbReference type="Pfam" id="PF01266"/>
    </source>
</evidence>
<dbReference type="Gene3D" id="3.50.50.60">
    <property type="entry name" value="FAD/NAD(P)-binding domain"/>
    <property type="match status" value="2"/>
</dbReference>
<evidence type="ECO:0000313" key="2">
    <source>
        <dbReference type="EMBL" id="KAK5991161.1"/>
    </source>
</evidence>
<dbReference type="Gene3D" id="3.30.9.10">
    <property type="entry name" value="D-Amino Acid Oxidase, subunit A, domain 2"/>
    <property type="match status" value="1"/>
</dbReference>
<dbReference type="SUPFAM" id="SSF51971">
    <property type="entry name" value="Nucleotide-binding domain"/>
    <property type="match status" value="1"/>
</dbReference>
<reference evidence="2 3" key="1">
    <citation type="submission" date="2024-01" db="EMBL/GenBank/DDBJ databases">
        <title>Complete genome of Cladobotryum mycophilum ATHUM6906.</title>
        <authorList>
            <person name="Christinaki A.C."/>
            <person name="Myridakis A.I."/>
            <person name="Kouvelis V.N."/>
        </authorList>
    </citation>
    <scope>NUCLEOTIDE SEQUENCE [LARGE SCALE GENOMIC DNA]</scope>
    <source>
        <strain evidence="2 3">ATHUM6906</strain>
    </source>
</reference>
<dbReference type="InterPro" id="IPR036188">
    <property type="entry name" value="FAD/NAD-bd_sf"/>
</dbReference>
<feature type="domain" description="FAD dependent oxidoreductase" evidence="1">
    <location>
        <begin position="5"/>
        <end position="78"/>
    </location>
</feature>
<protein>
    <submittedName>
        <fullName evidence="2">Oxidoreductase TDA3-like protein</fullName>
    </submittedName>
</protein>
<proteinExistence type="predicted"/>
<dbReference type="EMBL" id="JAVFKD010000014">
    <property type="protein sequence ID" value="KAK5991161.1"/>
    <property type="molecule type" value="Genomic_DNA"/>
</dbReference>
<comment type="caution">
    <text evidence="2">The sequence shown here is derived from an EMBL/GenBank/DDBJ whole genome shotgun (WGS) entry which is preliminary data.</text>
</comment>
<dbReference type="PANTHER" id="PTHR13847">
    <property type="entry name" value="SARCOSINE DEHYDROGENASE-RELATED"/>
    <property type="match status" value="1"/>
</dbReference>
<organism evidence="2 3">
    <name type="scientific">Cladobotryum mycophilum</name>
    <dbReference type="NCBI Taxonomy" id="491253"/>
    <lineage>
        <taxon>Eukaryota</taxon>
        <taxon>Fungi</taxon>
        <taxon>Dikarya</taxon>
        <taxon>Ascomycota</taxon>
        <taxon>Pezizomycotina</taxon>
        <taxon>Sordariomycetes</taxon>
        <taxon>Hypocreomycetidae</taxon>
        <taxon>Hypocreales</taxon>
        <taxon>Hypocreaceae</taxon>
        <taxon>Cladobotryum</taxon>
    </lineage>
</organism>
<evidence type="ECO:0000313" key="3">
    <source>
        <dbReference type="Proteomes" id="UP001338125"/>
    </source>
</evidence>
<dbReference type="PANTHER" id="PTHR13847:SF185">
    <property type="entry name" value="FAD DEPENDENT OXIDOREDUCTASE SUPERFAMILY (AFU_ORTHOLOGUE AFUA_3G02360)"/>
    <property type="match status" value="1"/>
</dbReference>
<sequence>MATTVILGSGIIGLSTAYYLLERQPGSSVHLVDSSSELFSSASGYAAGFLAKDWHKPSVTPLGELSFEEHKRLAEKEGGGRSGGMQGVFRDPLKLCQFLLEKCKAAGVHVHHPATALSIHTDTKGELSGIRIGYTDSSNEIDIPATRILLSAGVWTPAVFATLFKESTINIPVTSLAGHSLVVKTPKGRDADKSHAVFSTMDDAFSPEIFSRPSGVIYIAGLNSSVIPPPGLATDATPVGELMDLVKHATQKLIASDGELEIVREGLCFRPVTDRGTPFIGRFRDEQLGGGISTKPRGEGGVFLAVGHGPWGITLCLGTGKVVAELMHDEQLSANIDGLGL</sequence>